<proteinExistence type="predicted"/>
<evidence type="ECO:0000256" key="1">
    <source>
        <dbReference type="ARBA" id="ARBA00023025"/>
    </source>
</evidence>
<dbReference type="PATRIC" id="fig|1423763.3.peg.1576"/>
<comment type="caution">
    <text evidence="2">The sequence shown here is derived from an EMBL/GenBank/DDBJ whole genome shotgun (WGS) entry which is preliminary data.</text>
</comment>
<name>A0A0R1UCI4_9LACO</name>
<dbReference type="Gene3D" id="1.20.1440.50">
    <property type="entry name" value="Ta0600-like"/>
    <property type="match status" value="1"/>
</dbReference>
<sequence>MEGVGLHNDISPEDNELMIKIRELVNSDPDLLGNEDIMKFVEVALFRASKNEPRNVIAKELDEELSGYLVKNKFKAPEGVKKLQAVLKPYTEVL</sequence>
<dbReference type="Pfam" id="PF08951">
    <property type="entry name" value="EntA_Immun"/>
    <property type="match status" value="1"/>
</dbReference>
<dbReference type="AlphaFoldDB" id="A0A0R1UCI4"/>
<keyword evidence="1" id="KW-0079">Bacteriocin immunity</keyword>
<reference evidence="2 3" key="1">
    <citation type="journal article" date="2015" name="Genome Announc.">
        <title>Expanding the biotechnology potential of lactobacilli through comparative genomics of 213 strains and associated genera.</title>
        <authorList>
            <person name="Sun Z."/>
            <person name="Harris H.M."/>
            <person name="McCann A."/>
            <person name="Guo C."/>
            <person name="Argimon S."/>
            <person name="Zhang W."/>
            <person name="Yang X."/>
            <person name="Jeffery I.B."/>
            <person name="Cooney J.C."/>
            <person name="Kagawa T.F."/>
            <person name="Liu W."/>
            <person name="Song Y."/>
            <person name="Salvetti E."/>
            <person name="Wrobel A."/>
            <person name="Rasinkangas P."/>
            <person name="Parkhill J."/>
            <person name="Rea M.C."/>
            <person name="O'Sullivan O."/>
            <person name="Ritari J."/>
            <person name="Douillard F.P."/>
            <person name="Paul Ross R."/>
            <person name="Yang R."/>
            <person name="Briner A.E."/>
            <person name="Felis G.E."/>
            <person name="de Vos W.M."/>
            <person name="Barrangou R."/>
            <person name="Klaenhammer T.R."/>
            <person name="Caufield P.W."/>
            <person name="Cui Y."/>
            <person name="Zhang H."/>
            <person name="O'Toole P.W."/>
        </authorList>
    </citation>
    <scope>NUCLEOTIDE SEQUENCE [LARGE SCALE GENOMIC DNA]</scope>
    <source>
        <strain evidence="2 3">DSM 16043</strain>
    </source>
</reference>
<accession>A0A0R1UCI4</accession>
<keyword evidence="3" id="KW-1185">Reference proteome</keyword>
<evidence type="ECO:0000313" key="3">
    <source>
        <dbReference type="Proteomes" id="UP000051036"/>
    </source>
</evidence>
<dbReference type="Proteomes" id="UP000051036">
    <property type="component" value="Unassembled WGS sequence"/>
</dbReference>
<evidence type="ECO:0008006" key="4">
    <source>
        <dbReference type="Google" id="ProtNLM"/>
    </source>
</evidence>
<protein>
    <recommendedName>
        <fullName evidence="4">Bacteriocin immunity protein</fullName>
    </recommendedName>
</protein>
<gene>
    <name evidence="2" type="ORF">FC46_GL001552</name>
</gene>
<dbReference type="SUPFAM" id="SSF109797">
    <property type="entry name" value="Bacteriocin immunity protein-like"/>
    <property type="match status" value="1"/>
</dbReference>
<dbReference type="InterPro" id="IPR023130">
    <property type="entry name" value="Ta0600-like_sf"/>
</dbReference>
<dbReference type="GO" id="GO:0030153">
    <property type="term" value="P:bacteriocin immunity"/>
    <property type="evidence" value="ECO:0007669"/>
    <property type="project" value="UniProtKB-KW"/>
</dbReference>
<dbReference type="InterPro" id="IPR015046">
    <property type="entry name" value="LciA_Immunity-like"/>
</dbReference>
<dbReference type="EMBL" id="AZFM01000005">
    <property type="protein sequence ID" value="KRL90942.1"/>
    <property type="molecule type" value="Genomic_DNA"/>
</dbReference>
<dbReference type="STRING" id="1423763.FC46_GL001552"/>
<organism evidence="2 3">
    <name type="scientific">Lactobacillus kalixensis DSM 16043</name>
    <dbReference type="NCBI Taxonomy" id="1423763"/>
    <lineage>
        <taxon>Bacteria</taxon>
        <taxon>Bacillati</taxon>
        <taxon>Bacillota</taxon>
        <taxon>Bacilli</taxon>
        <taxon>Lactobacillales</taxon>
        <taxon>Lactobacillaceae</taxon>
        <taxon>Lactobacillus</taxon>
    </lineage>
</organism>
<evidence type="ECO:0000313" key="2">
    <source>
        <dbReference type="EMBL" id="KRL90942.1"/>
    </source>
</evidence>